<dbReference type="CDD" id="cd10845">
    <property type="entry name" value="DSRM_RNAse_III_family"/>
    <property type="match status" value="1"/>
</dbReference>
<sequence length="255" mass="27740">MTVELPAFRDPTLLERALTHTSYVNEHPEEHAADNERLEFLGDAVLDFIAGAWLFEQFPEYDEGRLTSVRAALVRVSTLAKFAYQVGLPERLRLGKGEIDTGGRERANILGDAFEALLGALYLDQGIEAVRDFVVPLLAQATPEIVQAKLDRDAKSRLQEWSQGVLGVTPRYKLVAAEGPDHAKVFTVEVRLGDRVAGMGRGSSKQMAEQLAANDALARASELVPRTESSEAQKGSEAEGQGRDARLPSASAPMA</sequence>
<dbReference type="SMART" id="SM00358">
    <property type="entry name" value="DSRM"/>
    <property type="match status" value="1"/>
</dbReference>
<evidence type="ECO:0000256" key="3">
    <source>
        <dbReference type="ARBA" id="ARBA00010183"/>
    </source>
</evidence>
<comment type="caution">
    <text evidence="19">The sequence shown here is derived from an EMBL/GenBank/DDBJ whole genome shotgun (WGS) entry which is preliminary data.</text>
</comment>
<evidence type="ECO:0000256" key="2">
    <source>
        <dbReference type="ARBA" id="ARBA00004496"/>
    </source>
</evidence>
<dbReference type="GO" id="GO:0046872">
    <property type="term" value="F:metal ion binding"/>
    <property type="evidence" value="ECO:0007669"/>
    <property type="project" value="UniProtKB-KW"/>
</dbReference>
<evidence type="ECO:0000256" key="4">
    <source>
        <dbReference type="ARBA" id="ARBA00011738"/>
    </source>
</evidence>
<keyword evidence="13 15" id="KW-0460">Magnesium</keyword>
<keyword evidence="14 15" id="KW-0694">RNA-binding</keyword>
<dbReference type="PROSITE" id="PS50142">
    <property type="entry name" value="RNASE_3_2"/>
    <property type="match status" value="1"/>
</dbReference>
<dbReference type="PROSITE" id="PS00517">
    <property type="entry name" value="RNASE_3_1"/>
    <property type="match status" value="1"/>
</dbReference>
<evidence type="ECO:0000256" key="13">
    <source>
        <dbReference type="ARBA" id="ARBA00022842"/>
    </source>
</evidence>
<dbReference type="GO" id="GO:0005737">
    <property type="term" value="C:cytoplasm"/>
    <property type="evidence" value="ECO:0007669"/>
    <property type="project" value="UniProtKB-SubCell"/>
</dbReference>
<dbReference type="PANTHER" id="PTHR11207:SF0">
    <property type="entry name" value="RIBONUCLEASE 3"/>
    <property type="match status" value="1"/>
</dbReference>
<dbReference type="Gene3D" id="1.10.1520.10">
    <property type="entry name" value="Ribonuclease III domain"/>
    <property type="match status" value="1"/>
</dbReference>
<dbReference type="SMART" id="SM00535">
    <property type="entry name" value="RIBOc"/>
    <property type="match status" value="1"/>
</dbReference>
<keyword evidence="8 15" id="KW-0819">tRNA processing</keyword>
<feature type="region of interest" description="Disordered" evidence="16">
    <location>
        <begin position="218"/>
        <end position="255"/>
    </location>
</feature>
<dbReference type="GO" id="GO:0006364">
    <property type="term" value="P:rRNA processing"/>
    <property type="evidence" value="ECO:0007669"/>
    <property type="project" value="UniProtKB-UniRule"/>
</dbReference>
<dbReference type="AlphaFoldDB" id="A0A2M8QFV6"/>
<comment type="subunit">
    <text evidence="4 15">Homodimer.</text>
</comment>
<dbReference type="Proteomes" id="UP000230790">
    <property type="component" value="Unassembled WGS sequence"/>
</dbReference>
<feature type="binding site" evidence="15">
    <location>
        <position position="112"/>
    </location>
    <ligand>
        <name>Mg(2+)</name>
        <dbReference type="ChEBI" id="CHEBI:18420"/>
    </ligand>
</feature>
<dbReference type="InterPro" id="IPR014720">
    <property type="entry name" value="dsRBD_dom"/>
</dbReference>
<comment type="subcellular location">
    <subcellularLocation>
        <location evidence="2 15">Cytoplasm</location>
    </subcellularLocation>
</comment>
<dbReference type="InterPro" id="IPR011907">
    <property type="entry name" value="RNase_III"/>
</dbReference>
<feature type="binding site" evidence="15">
    <location>
        <position position="115"/>
    </location>
    <ligand>
        <name>Mg(2+)</name>
        <dbReference type="ChEBI" id="CHEBI:18420"/>
    </ligand>
</feature>
<accession>A0A2M8QFV6</accession>
<evidence type="ECO:0000256" key="5">
    <source>
        <dbReference type="ARBA" id="ARBA00022490"/>
    </source>
</evidence>
<proteinExistence type="inferred from homology"/>
<evidence type="ECO:0000256" key="14">
    <source>
        <dbReference type="ARBA" id="ARBA00022884"/>
    </source>
</evidence>
<dbReference type="GO" id="GO:0003725">
    <property type="term" value="F:double-stranded RNA binding"/>
    <property type="evidence" value="ECO:0007669"/>
    <property type="project" value="TreeGrafter"/>
</dbReference>
<evidence type="ECO:0000256" key="8">
    <source>
        <dbReference type="ARBA" id="ARBA00022694"/>
    </source>
</evidence>
<evidence type="ECO:0000256" key="12">
    <source>
        <dbReference type="ARBA" id="ARBA00022801"/>
    </source>
</evidence>
<keyword evidence="10 15" id="KW-0479">Metal-binding</keyword>
<keyword evidence="12 15" id="KW-0378">Hydrolase</keyword>
<evidence type="ECO:0000256" key="9">
    <source>
        <dbReference type="ARBA" id="ARBA00022722"/>
    </source>
</evidence>
<dbReference type="GO" id="GO:0019843">
    <property type="term" value="F:rRNA binding"/>
    <property type="evidence" value="ECO:0007669"/>
    <property type="project" value="UniProtKB-KW"/>
</dbReference>
<comment type="catalytic activity">
    <reaction evidence="1 15">
        <text>Endonucleolytic cleavage to 5'-phosphomonoester.</text>
        <dbReference type="EC" id="3.1.26.3"/>
    </reaction>
</comment>
<evidence type="ECO:0000256" key="6">
    <source>
        <dbReference type="ARBA" id="ARBA00022552"/>
    </source>
</evidence>
<dbReference type="GO" id="GO:0008033">
    <property type="term" value="P:tRNA processing"/>
    <property type="evidence" value="ECO:0007669"/>
    <property type="project" value="UniProtKB-KW"/>
</dbReference>
<dbReference type="GO" id="GO:0006397">
    <property type="term" value="P:mRNA processing"/>
    <property type="evidence" value="ECO:0007669"/>
    <property type="project" value="UniProtKB-UniRule"/>
</dbReference>
<evidence type="ECO:0000256" key="15">
    <source>
        <dbReference type="HAMAP-Rule" id="MF_00104"/>
    </source>
</evidence>
<evidence type="ECO:0000313" key="19">
    <source>
        <dbReference type="EMBL" id="PJF48632.1"/>
    </source>
</evidence>
<dbReference type="FunFam" id="3.30.160.20:FF:000003">
    <property type="entry name" value="Ribonuclease 3"/>
    <property type="match status" value="1"/>
</dbReference>
<keyword evidence="5 15" id="KW-0963">Cytoplasm</keyword>
<keyword evidence="11 15" id="KW-0255">Endonuclease</keyword>
<feature type="active site" evidence="15">
    <location>
        <position position="43"/>
    </location>
</feature>
<dbReference type="InterPro" id="IPR000999">
    <property type="entry name" value="RNase_III_dom"/>
</dbReference>
<dbReference type="HAMAP" id="MF_00104">
    <property type="entry name" value="RNase_III"/>
    <property type="match status" value="1"/>
</dbReference>
<feature type="active site" evidence="15">
    <location>
        <position position="115"/>
    </location>
</feature>
<evidence type="ECO:0000256" key="7">
    <source>
        <dbReference type="ARBA" id="ARBA00022664"/>
    </source>
</evidence>
<protein>
    <recommendedName>
        <fullName evidence="15">Ribonuclease 3</fullName>
        <ecNumber evidence="15">3.1.26.3</ecNumber>
    </recommendedName>
    <alternativeName>
        <fullName evidence="15">Ribonuclease III</fullName>
        <shortName evidence="15">RNase III</shortName>
    </alternativeName>
</protein>
<dbReference type="PANTHER" id="PTHR11207">
    <property type="entry name" value="RIBONUCLEASE III"/>
    <property type="match status" value="1"/>
</dbReference>
<feature type="domain" description="RNase III" evidence="18">
    <location>
        <begin position="1"/>
        <end position="126"/>
    </location>
</feature>
<dbReference type="SUPFAM" id="SSF54768">
    <property type="entry name" value="dsRNA-binding domain-like"/>
    <property type="match status" value="1"/>
</dbReference>
<feature type="domain" description="DRBM" evidence="17">
    <location>
        <begin position="153"/>
        <end position="222"/>
    </location>
</feature>
<dbReference type="Pfam" id="PF14622">
    <property type="entry name" value="Ribonucleas_3_3"/>
    <property type="match status" value="1"/>
</dbReference>
<dbReference type="FunFam" id="1.10.1520.10:FF:000001">
    <property type="entry name" value="Ribonuclease 3"/>
    <property type="match status" value="1"/>
</dbReference>
<evidence type="ECO:0000259" key="17">
    <source>
        <dbReference type="PROSITE" id="PS50137"/>
    </source>
</evidence>
<feature type="compositionally biased region" description="Basic and acidic residues" evidence="16">
    <location>
        <begin position="228"/>
        <end position="246"/>
    </location>
</feature>
<dbReference type="SUPFAM" id="SSF69065">
    <property type="entry name" value="RNase III domain-like"/>
    <property type="match status" value="1"/>
</dbReference>
<comment type="function">
    <text evidence="15">Digests double-stranded RNA. Involved in the processing of primary rRNA transcript to yield the immediate precursors to the large and small rRNAs (23S and 16S). Processes some mRNAs, and tRNAs when they are encoded in the rRNA operon. Processes pre-crRNA and tracrRNA of type II CRISPR loci if present in the organism.</text>
</comment>
<dbReference type="Pfam" id="PF00035">
    <property type="entry name" value="dsrm"/>
    <property type="match status" value="1"/>
</dbReference>
<dbReference type="GO" id="GO:0010468">
    <property type="term" value="P:regulation of gene expression"/>
    <property type="evidence" value="ECO:0007669"/>
    <property type="project" value="TreeGrafter"/>
</dbReference>
<feature type="binding site" evidence="15">
    <location>
        <position position="39"/>
    </location>
    <ligand>
        <name>Mg(2+)</name>
        <dbReference type="ChEBI" id="CHEBI:18420"/>
    </ligand>
</feature>
<name>A0A2M8QFV6_9CHLR</name>
<comment type="similarity">
    <text evidence="3">Belongs to the ribonuclease III family.</text>
</comment>
<reference evidence="19 20" key="1">
    <citation type="submission" date="2017-11" db="EMBL/GenBank/DDBJ databases">
        <title>Evolution of Phototrophy in the Chloroflexi Phylum Driven by Horizontal Gene Transfer.</title>
        <authorList>
            <person name="Ward L.M."/>
            <person name="Hemp J."/>
            <person name="Shih P.M."/>
            <person name="Mcglynn S.E."/>
            <person name="Fischer W."/>
        </authorList>
    </citation>
    <scope>NUCLEOTIDE SEQUENCE [LARGE SCALE GENOMIC DNA]</scope>
    <source>
        <strain evidence="19">JP3_7</strain>
    </source>
</reference>
<organism evidence="19 20">
    <name type="scientific">Candidatus Thermofonsia Clade 3 bacterium</name>
    <dbReference type="NCBI Taxonomy" id="2364212"/>
    <lineage>
        <taxon>Bacteria</taxon>
        <taxon>Bacillati</taxon>
        <taxon>Chloroflexota</taxon>
        <taxon>Candidatus Thermofontia</taxon>
        <taxon>Candidatus Thermofonsia Clade 3</taxon>
    </lineage>
</organism>
<keyword evidence="6 15" id="KW-0698">rRNA processing</keyword>
<dbReference type="EC" id="3.1.26.3" evidence="15"/>
<evidence type="ECO:0000256" key="16">
    <source>
        <dbReference type="SAM" id="MobiDB-lite"/>
    </source>
</evidence>
<dbReference type="CDD" id="cd00593">
    <property type="entry name" value="RIBOc"/>
    <property type="match status" value="1"/>
</dbReference>
<keyword evidence="7 15" id="KW-0507">mRNA processing</keyword>
<dbReference type="InterPro" id="IPR036389">
    <property type="entry name" value="RNase_III_sf"/>
</dbReference>
<keyword evidence="9 15" id="KW-0540">Nuclease</keyword>
<dbReference type="GO" id="GO:0004525">
    <property type="term" value="F:ribonuclease III activity"/>
    <property type="evidence" value="ECO:0007669"/>
    <property type="project" value="UniProtKB-UniRule"/>
</dbReference>
<evidence type="ECO:0000256" key="11">
    <source>
        <dbReference type="ARBA" id="ARBA00022759"/>
    </source>
</evidence>
<dbReference type="Gene3D" id="3.30.160.20">
    <property type="match status" value="1"/>
</dbReference>
<comment type="cofactor">
    <cofactor evidence="15">
        <name>Mg(2+)</name>
        <dbReference type="ChEBI" id="CHEBI:18420"/>
    </cofactor>
</comment>
<evidence type="ECO:0000313" key="20">
    <source>
        <dbReference type="Proteomes" id="UP000230790"/>
    </source>
</evidence>
<evidence type="ECO:0000259" key="18">
    <source>
        <dbReference type="PROSITE" id="PS50142"/>
    </source>
</evidence>
<keyword evidence="15" id="KW-0699">rRNA-binding</keyword>
<dbReference type="NCBIfam" id="TIGR02191">
    <property type="entry name" value="RNaseIII"/>
    <property type="match status" value="1"/>
</dbReference>
<evidence type="ECO:0000256" key="1">
    <source>
        <dbReference type="ARBA" id="ARBA00000109"/>
    </source>
</evidence>
<gene>
    <name evidence="15 19" type="primary">rnc</name>
    <name evidence="19" type="ORF">CUN48_02365</name>
</gene>
<dbReference type="EMBL" id="PGTN01000009">
    <property type="protein sequence ID" value="PJF48632.1"/>
    <property type="molecule type" value="Genomic_DNA"/>
</dbReference>
<dbReference type="PROSITE" id="PS50137">
    <property type="entry name" value="DS_RBD"/>
    <property type="match status" value="1"/>
</dbReference>
<evidence type="ECO:0000256" key="10">
    <source>
        <dbReference type="ARBA" id="ARBA00022723"/>
    </source>
</evidence>
<dbReference type="GO" id="GO:0042802">
    <property type="term" value="F:identical protein binding"/>
    <property type="evidence" value="ECO:0007669"/>
    <property type="project" value="UniProtKB-ARBA"/>
</dbReference>